<evidence type="ECO:0000313" key="3">
    <source>
        <dbReference type="Proteomes" id="UP000273982"/>
    </source>
</evidence>
<dbReference type="AlphaFoldDB" id="A0A3G8M3N9"/>
<dbReference type="KEGG" id="mros:EHO51_06065"/>
<reference evidence="2 3" key="1">
    <citation type="submission" date="2018-11" db="EMBL/GenBank/DDBJ databases">
        <title>Genome squencing of methanotrophic bacteria isolated from alkaline groundwater in Korea.</title>
        <authorList>
            <person name="Nguyen L.N."/>
        </authorList>
    </citation>
    <scope>NUCLEOTIDE SEQUENCE [LARGE SCALE GENOMIC DNA]</scope>
    <source>
        <strain evidence="2 3">GW6</strain>
    </source>
</reference>
<evidence type="ECO:0000256" key="1">
    <source>
        <dbReference type="SAM" id="MobiDB-lite"/>
    </source>
</evidence>
<sequence>MKKARAVVTNDPRRLAGIAMHSAHGRRFRDIAEEVMKEFGPDAPTTKVRELSTLRMTLEGMQSAAIAGDPNAADTIVRLSHSIARLESSLRRRRAAQVAMTPPANSLANIIARHRREADEAARRAAAATPAPPAGDGGNEGPA</sequence>
<protein>
    <submittedName>
        <fullName evidence="2">Uncharacterized protein</fullName>
    </submittedName>
</protein>
<gene>
    <name evidence="2" type="ORF">EHO51_06065</name>
</gene>
<name>A0A3G8M3N9_9HYPH</name>
<evidence type="ECO:0000313" key="2">
    <source>
        <dbReference type="EMBL" id="AZG76327.1"/>
    </source>
</evidence>
<dbReference type="Proteomes" id="UP000273982">
    <property type="component" value="Chromosome"/>
</dbReference>
<feature type="region of interest" description="Disordered" evidence="1">
    <location>
        <begin position="115"/>
        <end position="143"/>
    </location>
</feature>
<proteinExistence type="predicted"/>
<dbReference type="RefSeq" id="WP_124738144.1">
    <property type="nucleotide sequence ID" value="NZ_CP034086.1"/>
</dbReference>
<accession>A0A3G8M3N9</accession>
<organism evidence="2 3">
    <name type="scientific">Methylocystis rosea</name>
    <dbReference type="NCBI Taxonomy" id="173366"/>
    <lineage>
        <taxon>Bacteria</taxon>
        <taxon>Pseudomonadati</taxon>
        <taxon>Pseudomonadota</taxon>
        <taxon>Alphaproteobacteria</taxon>
        <taxon>Hyphomicrobiales</taxon>
        <taxon>Methylocystaceae</taxon>
        <taxon>Methylocystis</taxon>
    </lineage>
</organism>
<dbReference type="EMBL" id="CP034086">
    <property type="protein sequence ID" value="AZG76327.1"/>
    <property type="molecule type" value="Genomic_DNA"/>
</dbReference>